<dbReference type="Proteomes" id="UP000748025">
    <property type="component" value="Unassembled WGS sequence"/>
</dbReference>
<dbReference type="EMBL" id="SRPW01002198">
    <property type="protein sequence ID" value="KAG5994888.1"/>
    <property type="molecule type" value="Genomic_DNA"/>
</dbReference>
<dbReference type="OrthoDB" id="5421216at2759"/>
<comment type="caution">
    <text evidence="2">The sequence shown here is derived from an EMBL/GenBank/DDBJ whole genome shotgun (WGS) entry which is preliminary data.</text>
</comment>
<feature type="region of interest" description="Disordered" evidence="1">
    <location>
        <begin position="126"/>
        <end position="155"/>
    </location>
</feature>
<evidence type="ECO:0000313" key="2">
    <source>
        <dbReference type="EMBL" id="KAG5994888.1"/>
    </source>
</evidence>
<sequence>MNSICDSPKLQKVGLQTPAFSSTALAEPNANAILQSHFQCLINACSTESYGSAVKYSISICSAAGANIIPLHPIEVRQPQIHQRSQPDGQVRNHFPVVRNQDHRLPRNVATGLTCNTGGDGLVTVSLGPSQPSAAPSTFEEEDAKRQSPRATSISSDEGITHFVDGAILMGEAQDASTSTRSLIEHEHDVFIIMDTHRKFNDMANVSMPRIKLYDIIFLDRLFIHGGHDNSYIRPIDFSD</sequence>
<evidence type="ECO:0000313" key="3">
    <source>
        <dbReference type="Proteomes" id="UP000748025"/>
    </source>
</evidence>
<evidence type="ECO:0000256" key="1">
    <source>
        <dbReference type="SAM" id="MobiDB-lite"/>
    </source>
</evidence>
<organism evidence="2 3">
    <name type="scientific">Claviceps pusilla</name>
    <dbReference type="NCBI Taxonomy" id="123648"/>
    <lineage>
        <taxon>Eukaryota</taxon>
        <taxon>Fungi</taxon>
        <taxon>Dikarya</taxon>
        <taxon>Ascomycota</taxon>
        <taxon>Pezizomycotina</taxon>
        <taxon>Sordariomycetes</taxon>
        <taxon>Hypocreomycetidae</taxon>
        <taxon>Hypocreales</taxon>
        <taxon>Clavicipitaceae</taxon>
        <taxon>Claviceps</taxon>
    </lineage>
</organism>
<proteinExistence type="predicted"/>
<gene>
    <name evidence="2" type="ORF">E4U43_003153</name>
</gene>
<name>A0A9P7N6E7_9HYPO</name>
<reference evidence="2" key="1">
    <citation type="journal article" date="2020" name="bioRxiv">
        <title>Whole genome comparisons of ergot fungi reveals the divergence and evolution of species within the genus Claviceps are the result of varying mechanisms driving genome evolution and host range expansion.</title>
        <authorList>
            <person name="Wyka S.A."/>
            <person name="Mondo S.J."/>
            <person name="Liu M."/>
            <person name="Dettman J."/>
            <person name="Nalam V."/>
            <person name="Broders K.D."/>
        </authorList>
    </citation>
    <scope>NUCLEOTIDE SEQUENCE</scope>
    <source>
        <strain evidence="2">CCC 602</strain>
    </source>
</reference>
<protein>
    <submittedName>
        <fullName evidence="2">Uncharacterized protein</fullName>
    </submittedName>
</protein>
<accession>A0A9P7N6E7</accession>
<keyword evidence="3" id="KW-1185">Reference proteome</keyword>
<dbReference type="AlphaFoldDB" id="A0A9P7N6E7"/>
<feature type="compositionally biased region" description="Polar residues" evidence="1">
    <location>
        <begin position="127"/>
        <end position="136"/>
    </location>
</feature>